<dbReference type="CDD" id="cd04486">
    <property type="entry name" value="YhcR_OBF_like"/>
    <property type="match status" value="1"/>
</dbReference>
<accession>A0ABV4UPR5</accession>
<feature type="region of interest" description="Disordered" evidence="1">
    <location>
        <begin position="172"/>
        <end position="231"/>
    </location>
</feature>
<feature type="domain" description="LTD" evidence="3">
    <location>
        <begin position="24"/>
        <end position="163"/>
    </location>
</feature>
<protein>
    <submittedName>
        <fullName evidence="4">ExeM/NucH family extracellular endonuclease</fullName>
    </submittedName>
</protein>
<dbReference type="EMBL" id="JBHDLJ010000007">
    <property type="protein sequence ID" value="MFB0834926.1"/>
    <property type="molecule type" value="Genomic_DNA"/>
</dbReference>
<dbReference type="InterPro" id="IPR047971">
    <property type="entry name" value="ExeM-like"/>
</dbReference>
<dbReference type="Gene3D" id="2.60.40.1260">
    <property type="entry name" value="Lamin Tail domain"/>
    <property type="match status" value="1"/>
</dbReference>
<evidence type="ECO:0000313" key="4">
    <source>
        <dbReference type="EMBL" id="MFB0834926.1"/>
    </source>
</evidence>
<dbReference type="InterPro" id="IPR036415">
    <property type="entry name" value="Lamin_tail_dom_sf"/>
</dbReference>
<keyword evidence="4" id="KW-0540">Nuclease</keyword>
<dbReference type="SUPFAM" id="SSF74853">
    <property type="entry name" value="Lamin A/C globular tail domain"/>
    <property type="match status" value="1"/>
</dbReference>
<keyword evidence="2" id="KW-0732">Signal</keyword>
<name>A0ABV4UPR5_9MICC</name>
<dbReference type="PANTHER" id="PTHR42834">
    <property type="entry name" value="ENDONUCLEASE/EXONUCLEASE/PHOSPHATASE FAMILY PROTEIN (AFU_ORTHOLOGUE AFUA_3G09210)"/>
    <property type="match status" value="1"/>
</dbReference>
<keyword evidence="4" id="KW-0378">Hydrolase</keyword>
<proteinExistence type="predicted"/>
<sequence length="849" mass="87831">MQRHHFRTGLALAATASLAAGLGAAPAMAAPDGSGLVINEAYLSGGSANAVFTNKFIELYNPTDAPVSLDGWSLQYRSAGGTAAASAAVELRGTVPANGYFLVSGGSNGDNGSPLPPADLATSFNPGGTSGTLYLADTGTRLTLPTGSVAGAAEVVDLLGYGSSNTYEGTAALSPAGNADPRSFNRTGAVDTDNNRADFTLSGSVTPTAAGGTGAGPDPDPGPEPEPEPAVERSIAEIQGDGGSTPLAGQRITTRGVVTAAYPTGGYDGYYLQTPGTGGDEAPAASHGVFVHSPATVGDVRVGDHVEVTGTAGEYYGLTQLSVPAGGASVLTEPAEAVKPLAVDWPVDDAGRERFEGMLWDPQGSWTVADNYALNNYGELGLAYGESSLVEGQTALLQPTDVAPAGSSRAAAVAAENGERRVVLDDGSSVDYLGSDANKDVPLPYVAPGSPVRVGASADFIGNVVLDYRFGAWRFQPLARLTGANAAADQPAAFEDTRTPAPSDVGGNVKLASFNVLNYFPTTGEQLAGCTYYTDRDGEPVTVRGGCAARGAADAENLERQEAKIVAAIDGLGADVVTLEEIENSAAFGQDRDAALATLTAALNERSPGTWDYVRSPRAVPADEDVIRTAFIYRSDAVRPIDESVILDDPAFSNARQPLAQTFMRVGGNNATKFVAIVNHFKSKGSPPRDGSGNDDLGDGQGAWNAARVDQAEALVAFAEEMKDYGNTDKVFLTGDFNSYSAEDPMRVLYAAGYVNQGAKTGKHSYLFGGLVGSLDHILASPAADAVVTGRDVWNINAVEPIALEYSRFNYNVVDLYEASPYRASDHDPVIVGLQLDKHPPGKGRGARP</sequence>
<feature type="signal peptide" evidence="2">
    <location>
        <begin position="1"/>
        <end position="29"/>
    </location>
</feature>
<dbReference type="Proteomes" id="UP001575652">
    <property type="component" value="Unassembled WGS sequence"/>
</dbReference>
<dbReference type="InterPro" id="IPR005135">
    <property type="entry name" value="Endo/exonuclease/phosphatase"/>
</dbReference>
<dbReference type="Pfam" id="PF03372">
    <property type="entry name" value="Exo_endo_phos"/>
    <property type="match status" value="1"/>
</dbReference>
<evidence type="ECO:0000259" key="3">
    <source>
        <dbReference type="PROSITE" id="PS51841"/>
    </source>
</evidence>
<dbReference type="GO" id="GO:0004519">
    <property type="term" value="F:endonuclease activity"/>
    <property type="evidence" value="ECO:0007669"/>
    <property type="project" value="UniProtKB-KW"/>
</dbReference>
<feature type="region of interest" description="Disordered" evidence="1">
    <location>
        <begin position="683"/>
        <end position="702"/>
    </location>
</feature>
<evidence type="ECO:0000313" key="5">
    <source>
        <dbReference type="Proteomes" id="UP001575652"/>
    </source>
</evidence>
<feature type="chain" id="PRO_5045729469" evidence="2">
    <location>
        <begin position="30"/>
        <end position="849"/>
    </location>
</feature>
<comment type="caution">
    <text evidence="4">The sequence shown here is derived from an EMBL/GenBank/DDBJ whole genome shotgun (WGS) entry which is preliminary data.</text>
</comment>
<dbReference type="Pfam" id="PF00932">
    <property type="entry name" value="LTD"/>
    <property type="match status" value="1"/>
</dbReference>
<gene>
    <name evidence="4" type="ORF">ACETWP_10030</name>
</gene>
<reference evidence="4 5" key="1">
    <citation type="submission" date="2024-09" db="EMBL/GenBank/DDBJ databases">
        <authorList>
            <person name="Salinas-Garcia M.A."/>
            <person name="Prieme A."/>
        </authorList>
    </citation>
    <scope>NUCLEOTIDE SEQUENCE [LARGE SCALE GENOMIC DNA]</scope>
    <source>
        <strain evidence="4 5">DSM 21081</strain>
    </source>
</reference>
<organism evidence="4 5">
    <name type="scientific">Arthrobacter halodurans</name>
    <dbReference type="NCBI Taxonomy" id="516699"/>
    <lineage>
        <taxon>Bacteria</taxon>
        <taxon>Bacillati</taxon>
        <taxon>Actinomycetota</taxon>
        <taxon>Actinomycetes</taxon>
        <taxon>Micrococcales</taxon>
        <taxon>Micrococcaceae</taxon>
        <taxon>Arthrobacter</taxon>
    </lineage>
</organism>
<dbReference type="RefSeq" id="WP_373972101.1">
    <property type="nucleotide sequence ID" value="NZ_JBHDLJ010000007.1"/>
</dbReference>
<keyword evidence="5" id="KW-1185">Reference proteome</keyword>
<dbReference type="Gene3D" id="3.60.10.10">
    <property type="entry name" value="Endonuclease/exonuclease/phosphatase"/>
    <property type="match status" value="1"/>
</dbReference>
<dbReference type="CDD" id="cd10283">
    <property type="entry name" value="MnuA_DNase1-like"/>
    <property type="match status" value="1"/>
</dbReference>
<dbReference type="InterPro" id="IPR036691">
    <property type="entry name" value="Endo/exonu/phosph_ase_sf"/>
</dbReference>
<dbReference type="PROSITE" id="PS51841">
    <property type="entry name" value="LTD"/>
    <property type="match status" value="1"/>
</dbReference>
<dbReference type="InterPro" id="IPR001322">
    <property type="entry name" value="Lamin_tail_dom"/>
</dbReference>
<evidence type="ECO:0000256" key="2">
    <source>
        <dbReference type="SAM" id="SignalP"/>
    </source>
</evidence>
<dbReference type="NCBIfam" id="NF033681">
    <property type="entry name" value="ExeM_NucH_DNase"/>
    <property type="match status" value="1"/>
</dbReference>
<dbReference type="SUPFAM" id="SSF56219">
    <property type="entry name" value="DNase I-like"/>
    <property type="match status" value="1"/>
</dbReference>
<evidence type="ECO:0000256" key="1">
    <source>
        <dbReference type="SAM" id="MobiDB-lite"/>
    </source>
</evidence>
<keyword evidence="4" id="KW-0255">Endonuclease</keyword>
<dbReference type="PANTHER" id="PTHR42834:SF1">
    <property type="entry name" value="ENDONUCLEASE_EXONUCLEASE_PHOSPHATASE FAMILY PROTEIN (AFU_ORTHOLOGUE AFUA_3G09210)"/>
    <property type="match status" value="1"/>
</dbReference>